<dbReference type="STRING" id="709881.SAMN04489832_0181"/>
<dbReference type="PANTHER" id="PTHR36221:SF1">
    <property type="entry name" value="DUF742 DOMAIN-CONTAINING PROTEIN"/>
    <property type="match status" value="1"/>
</dbReference>
<dbReference type="RefSeq" id="WP_208869477.1">
    <property type="nucleotide sequence ID" value="NZ_FSQT01000001.1"/>
</dbReference>
<dbReference type="EMBL" id="FSQT01000001">
    <property type="protein sequence ID" value="SIM47903.1"/>
    <property type="molecule type" value="Genomic_DNA"/>
</dbReference>
<evidence type="ECO:0000313" key="1">
    <source>
        <dbReference type="EMBL" id="SIM47903.1"/>
    </source>
</evidence>
<dbReference type="PANTHER" id="PTHR36221">
    <property type="entry name" value="DUF742 DOMAIN-CONTAINING PROTEIN"/>
    <property type="match status" value="1"/>
</dbReference>
<accession>A0A1N5THH1</accession>
<gene>
    <name evidence="1" type="ORF">SAMN04489832_0181</name>
</gene>
<evidence type="ECO:0008006" key="3">
    <source>
        <dbReference type="Google" id="ProtNLM"/>
    </source>
</evidence>
<evidence type="ECO:0000313" key="2">
    <source>
        <dbReference type="Proteomes" id="UP000185124"/>
    </source>
</evidence>
<organism evidence="1 2">
    <name type="scientific">Micromonospora cremea</name>
    <dbReference type="NCBI Taxonomy" id="709881"/>
    <lineage>
        <taxon>Bacteria</taxon>
        <taxon>Bacillati</taxon>
        <taxon>Actinomycetota</taxon>
        <taxon>Actinomycetes</taxon>
        <taxon>Micromonosporales</taxon>
        <taxon>Micromonosporaceae</taxon>
        <taxon>Micromonospora</taxon>
    </lineage>
</organism>
<protein>
    <recommendedName>
        <fullName evidence="3">DUF742 domain-containing protein</fullName>
    </recommendedName>
</protein>
<dbReference type="AlphaFoldDB" id="A0A1N5THH1"/>
<name>A0A1N5THH1_9ACTN</name>
<sequence>MPTTYWKVRPYVLTGGRARTRQHLLVHTLVSVPFYDAVFASGLLPEARSLYEQARQTRSVAELSAVCGMSLGVTRVVLDDLAATDRLQIHDGHYTTQFDLHLLERLRDGLRQLA</sequence>
<dbReference type="InterPro" id="IPR007995">
    <property type="entry name" value="DUF742"/>
</dbReference>
<keyword evidence="2" id="KW-1185">Reference proteome</keyword>
<dbReference type="Proteomes" id="UP000185124">
    <property type="component" value="Unassembled WGS sequence"/>
</dbReference>
<reference evidence="2" key="1">
    <citation type="submission" date="2016-12" db="EMBL/GenBank/DDBJ databases">
        <authorList>
            <person name="Varghese N."/>
            <person name="Submissions S."/>
        </authorList>
    </citation>
    <scope>NUCLEOTIDE SEQUENCE [LARGE SCALE GENOMIC DNA]</scope>
    <source>
        <strain evidence="2">DSM 45599</strain>
    </source>
</reference>
<proteinExistence type="predicted"/>
<dbReference type="Pfam" id="PF05331">
    <property type="entry name" value="DUF742"/>
    <property type="match status" value="1"/>
</dbReference>